<dbReference type="PANTHER" id="PTHR30203:SF33">
    <property type="entry name" value="BLR4455 PROTEIN"/>
    <property type="match status" value="1"/>
</dbReference>
<keyword evidence="2" id="KW-0812">Transmembrane</keyword>
<keyword evidence="2" id="KW-0472">Membrane</keyword>
<dbReference type="InterPro" id="IPR010131">
    <property type="entry name" value="MdtP/NodT-like"/>
</dbReference>
<dbReference type="Pfam" id="PF02321">
    <property type="entry name" value="OEP"/>
    <property type="match status" value="2"/>
</dbReference>
<evidence type="ECO:0000313" key="4">
    <source>
        <dbReference type="EMBL" id="PSK81779.1"/>
    </source>
</evidence>
<comment type="caution">
    <text evidence="4">The sequence shown here is derived from an EMBL/GenBank/DDBJ whole genome shotgun (WGS) entry which is preliminary data.</text>
</comment>
<protein>
    <submittedName>
        <fullName evidence="3">Multidrug transporter</fullName>
    </submittedName>
    <submittedName>
        <fullName evidence="4">NodT family efflux transporter outer membrane factor (OMF) lipoprotein</fullName>
    </submittedName>
</protein>
<evidence type="ECO:0000313" key="5">
    <source>
        <dbReference type="Proteomes" id="UP000240621"/>
    </source>
</evidence>
<dbReference type="Proteomes" id="UP000240621">
    <property type="component" value="Unassembled WGS sequence"/>
</dbReference>
<evidence type="ECO:0000313" key="6">
    <source>
        <dbReference type="Proteomes" id="UP000396862"/>
    </source>
</evidence>
<dbReference type="AlphaFoldDB" id="A0A2P8C9Y8"/>
<keyword evidence="2" id="KW-1134">Transmembrane beta strand</keyword>
<comment type="similarity">
    <text evidence="1 2">Belongs to the outer membrane factor (OMF) (TC 1.B.17) family.</text>
</comment>
<dbReference type="EMBL" id="BLAU01000001">
    <property type="protein sequence ID" value="GET21296.1"/>
    <property type="molecule type" value="Genomic_DNA"/>
</dbReference>
<dbReference type="GO" id="GO:0005886">
    <property type="term" value="C:plasma membrane"/>
    <property type="evidence" value="ECO:0007669"/>
    <property type="project" value="UniProtKB-SubCell"/>
</dbReference>
<dbReference type="GO" id="GO:0015562">
    <property type="term" value="F:efflux transmembrane transporter activity"/>
    <property type="evidence" value="ECO:0007669"/>
    <property type="project" value="InterPro"/>
</dbReference>
<keyword evidence="2" id="KW-0732">Signal</keyword>
<dbReference type="InterPro" id="IPR003423">
    <property type="entry name" value="OMP_efflux"/>
</dbReference>
<dbReference type="PANTHER" id="PTHR30203">
    <property type="entry name" value="OUTER MEMBRANE CATION EFFLUX PROTEIN"/>
    <property type="match status" value="1"/>
</dbReference>
<evidence type="ECO:0000256" key="2">
    <source>
        <dbReference type="RuleBase" id="RU362097"/>
    </source>
</evidence>
<dbReference type="NCBIfam" id="TIGR01845">
    <property type="entry name" value="outer_NodT"/>
    <property type="match status" value="1"/>
</dbReference>
<dbReference type="EMBL" id="PYGC01000008">
    <property type="protein sequence ID" value="PSK81779.1"/>
    <property type="molecule type" value="Genomic_DNA"/>
</dbReference>
<reference evidence="4 5" key="1">
    <citation type="submission" date="2018-03" db="EMBL/GenBank/DDBJ databases">
        <title>Genomic Encyclopedia of Archaeal and Bacterial Type Strains, Phase II (KMG-II): from individual species to whole genera.</title>
        <authorList>
            <person name="Goeker M."/>
        </authorList>
    </citation>
    <scope>NUCLEOTIDE SEQUENCE [LARGE SCALE GENOMIC DNA]</scope>
    <source>
        <strain evidence="4 5">DSM 27267</strain>
    </source>
</reference>
<dbReference type="SUPFAM" id="SSF56954">
    <property type="entry name" value="Outer membrane efflux proteins (OEP)"/>
    <property type="match status" value="1"/>
</dbReference>
<accession>A0A2P8C9Y8</accession>
<keyword evidence="2" id="KW-0564">Palmitate</keyword>
<dbReference type="Gene3D" id="2.20.200.10">
    <property type="entry name" value="Outer membrane efflux proteins (OEP)"/>
    <property type="match status" value="1"/>
</dbReference>
<gene>
    <name evidence="4" type="ORF">CLV93_108180</name>
    <name evidence="3" type="ORF">JCM18694_15420</name>
</gene>
<comment type="subcellular location">
    <subcellularLocation>
        <location evidence="2">Cell membrane</location>
        <topology evidence="2">Lipid-anchor</topology>
    </subcellularLocation>
</comment>
<sequence length="462" mass="50773">MRKSSYKIILLTIGLAGMLASCNTSRHFNRDSVDTKGIFGFEPTDSVTMAETPWQELFTDTLLQNYIQEGLANNPDLQIAIQRMAEAEAYFSQSKASLFPSISAKATDNYTRNPKSIYPDGPREVNNYQLGAEASWEVDIWGKLRSSKRAAYADLLASDAGKKAVQTRLIANIANAYYNLVSLDAKLAITRQTVKNNKELVETMKALKESGIVTGAAVVQTEAARYAAEVIIPDLNQQIRETENAMCVLLGSTPGTIQRDSLLALPNKPMMQAGVPSQLLDNRPDVMQAEYNVMSAYEMTNNARAYFYPSLTLTASTGFAATALDKLLDPASFAANVVGGLTEPLFNKRANVTRLKVAKAQQTEALLNLRNTLLNAGQEVNNALYSYETSEQKIVLRQQQLDALKKSVSYTEQLLNYGSATYTEVLNAQQSLLSAQLNDVNDRLQKLSAVISLYRALGGGWK</sequence>
<evidence type="ECO:0000256" key="1">
    <source>
        <dbReference type="ARBA" id="ARBA00007613"/>
    </source>
</evidence>
<keyword evidence="6" id="KW-1185">Reference proteome</keyword>
<dbReference type="Proteomes" id="UP000396862">
    <property type="component" value="Unassembled WGS sequence"/>
</dbReference>
<proteinExistence type="inferred from homology"/>
<feature type="signal peptide" evidence="2">
    <location>
        <begin position="1"/>
        <end position="22"/>
    </location>
</feature>
<feature type="chain" id="PRO_5015023873" evidence="2">
    <location>
        <begin position="23"/>
        <end position="462"/>
    </location>
</feature>
<name>A0A2P8C9Y8_9BACT</name>
<dbReference type="OrthoDB" id="9770517at2"/>
<dbReference type="RefSeq" id="WP_106543074.1">
    <property type="nucleotide sequence ID" value="NZ_BLAU01000001.1"/>
</dbReference>
<keyword evidence="2 4" id="KW-0449">Lipoprotein</keyword>
<organism evidence="4 5">
    <name type="scientific">Prolixibacter denitrificans</name>
    <dbReference type="NCBI Taxonomy" id="1541063"/>
    <lineage>
        <taxon>Bacteria</taxon>
        <taxon>Pseudomonadati</taxon>
        <taxon>Bacteroidota</taxon>
        <taxon>Bacteroidia</taxon>
        <taxon>Marinilabiliales</taxon>
        <taxon>Prolixibacteraceae</taxon>
        <taxon>Prolixibacter</taxon>
    </lineage>
</organism>
<dbReference type="Gene3D" id="1.20.1600.10">
    <property type="entry name" value="Outer membrane efflux proteins (OEP)"/>
    <property type="match status" value="1"/>
</dbReference>
<reference evidence="3 6" key="2">
    <citation type="submission" date="2019-10" db="EMBL/GenBank/DDBJ databases">
        <title>Prolixibacter strains distinguished by the presence of nitrate reductase genes were adept at nitrate-dependent anaerobic corrosion of metallic iron and carbon steel.</title>
        <authorList>
            <person name="Iino T."/>
            <person name="Shono N."/>
            <person name="Ito K."/>
            <person name="Nakamura R."/>
            <person name="Sueoka K."/>
            <person name="Harayama S."/>
            <person name="Ohkuma M."/>
        </authorList>
    </citation>
    <scope>NUCLEOTIDE SEQUENCE [LARGE SCALE GENOMIC DNA]</scope>
    <source>
        <strain evidence="3 6">MIC1-1</strain>
    </source>
</reference>
<evidence type="ECO:0000313" key="3">
    <source>
        <dbReference type="EMBL" id="GET21296.1"/>
    </source>
</evidence>
<dbReference type="PROSITE" id="PS51257">
    <property type="entry name" value="PROKAR_LIPOPROTEIN"/>
    <property type="match status" value="1"/>
</dbReference>